<gene>
    <name evidence="19" type="ORF">BRENAR_LOCUS4216</name>
</gene>
<feature type="binding site" evidence="15">
    <location>
        <position position="340"/>
    </location>
    <ligand>
        <name>Zn(2+)</name>
        <dbReference type="ChEBI" id="CHEBI:29105"/>
        <note>catalytic</note>
    </ligand>
</feature>
<evidence type="ECO:0000313" key="19">
    <source>
        <dbReference type="EMBL" id="VEU23486.1"/>
    </source>
</evidence>
<dbReference type="FunCoup" id="A0A448YRF7">
    <property type="interactions" value="1032"/>
</dbReference>
<dbReference type="GO" id="GO:0005634">
    <property type="term" value="C:nucleus"/>
    <property type="evidence" value="ECO:0007669"/>
    <property type="project" value="UniProtKB-SubCell"/>
</dbReference>
<keyword evidence="6 17" id="KW-0963">Cytoplasm</keyword>
<dbReference type="InterPro" id="IPR049980">
    <property type="entry name" value="LTA4H_cat"/>
</dbReference>
<evidence type="ECO:0000256" key="1">
    <source>
        <dbReference type="ARBA" id="ARBA00001268"/>
    </source>
</evidence>
<dbReference type="FunFam" id="1.10.390.10:FF:000009">
    <property type="entry name" value="Leukotriene A(4) hydrolase"/>
    <property type="match status" value="1"/>
</dbReference>
<dbReference type="InterPro" id="IPR016024">
    <property type="entry name" value="ARM-type_fold"/>
</dbReference>
<dbReference type="GO" id="GO:0008270">
    <property type="term" value="F:zinc ion binding"/>
    <property type="evidence" value="ECO:0007669"/>
    <property type="project" value="InterPro"/>
</dbReference>
<dbReference type="InParanoid" id="A0A448YRF7"/>
<sequence length="645" mass="73433">MSTASERYPNISPHLAKILGPHLPRDPSPEADPSTISNYVNFKINKSTLDLDVSFDKKRLIGSVSFDLETLKAVPNVVLDSSFLNVKKVTVNGNETDFSVKPREEPYGSPLVIDFPSKPRESFALTVYYETTGKCTALQWLEPAETDGHKLPYLFSQCEPTHARSFFPCFDTPSVKSPFIYHITSPFAVLVSGLPVDKQPSKTKPKKFLYRFEQPVPIPSYLVSIASGDIVGKPIGPRSTVYSEPSFIDKCQYEFEDDTEKFIEAAESLVFEYEWRTYNVLILPQSMPFGGMEHPNCTFATPTLISGDRENVDVIAHELAHSWSGNLITNCSFEHFWLNEGWTVYLERRIVGKIHGEKFRHFSSIIGWTDMVNSIEAMGDTAKRFSTLIQDLKDGTDADDSFSTVPYEKGSNLLFTIEKVLGGKDRFDPFIKHYFSKYKYKSVDSYQFLDTLYGFYENQKDLLDSIDWQTWLFEPGLPPKPRFDTQLVDECYSLASKWIDIASNHPDKLISSFSPSDIESFSSNQNLVFLDTLVGSDGENGFSWQSESGVKAIGIMGDVYSKYQKSQNAEVLFRWFRLQLTGRIRPAYQRLADWLGTVGRMKFVRPSYVLLNKVDRDLALRTFKKWESGYHPICRAMVKKDLGLN</sequence>
<dbReference type="STRING" id="13370.A0A448YRF7"/>
<evidence type="ECO:0000259" key="18">
    <source>
        <dbReference type="SMART" id="SM01263"/>
    </source>
</evidence>
<dbReference type="AlphaFoldDB" id="A0A448YRF7"/>
<dbReference type="PRINTS" id="PR00756">
    <property type="entry name" value="ALADIPTASE"/>
</dbReference>
<organism evidence="19 20">
    <name type="scientific">Brettanomyces naardenensis</name>
    <name type="common">Yeast</name>
    <dbReference type="NCBI Taxonomy" id="13370"/>
    <lineage>
        <taxon>Eukaryota</taxon>
        <taxon>Fungi</taxon>
        <taxon>Dikarya</taxon>
        <taxon>Ascomycota</taxon>
        <taxon>Saccharomycotina</taxon>
        <taxon>Pichiomycetes</taxon>
        <taxon>Pichiales</taxon>
        <taxon>Pichiaceae</taxon>
        <taxon>Brettanomyces</taxon>
    </lineage>
</organism>
<dbReference type="InterPro" id="IPR027268">
    <property type="entry name" value="Peptidase_M4/M1_CTD_sf"/>
</dbReference>
<dbReference type="CDD" id="cd09599">
    <property type="entry name" value="M1_LTA4H"/>
    <property type="match status" value="1"/>
</dbReference>
<keyword evidence="11 17" id="KW-0482">Metalloprotease</keyword>
<comment type="function">
    <text evidence="2">Aminopeptidase that preferentially cleaves di- and tripeptides. Also has low epoxide hydrolase activity (in vitro). Can hydrolyze the epoxide leukotriene LTA(4) but it forms preferentially 5,6-dihydroxy-7,9,11,14-eicosatetraenoic acid rather than the cytokine leukotriene B(4) as the product compared to the homologous mammalian enzyme (in vitro).</text>
</comment>
<evidence type="ECO:0000256" key="14">
    <source>
        <dbReference type="PIRSR" id="PIRSR612777-2"/>
    </source>
</evidence>
<dbReference type="InterPro" id="IPR001930">
    <property type="entry name" value="Peptidase_M1"/>
</dbReference>
<comment type="catalytic activity">
    <reaction evidence="1 17">
        <text>an epoxide + H2O = an ethanediol</text>
        <dbReference type="Rhea" id="RHEA:19037"/>
        <dbReference type="ChEBI" id="CHEBI:15377"/>
        <dbReference type="ChEBI" id="CHEBI:32955"/>
        <dbReference type="ChEBI" id="CHEBI:140594"/>
        <dbReference type="EC" id="3.3.2.10"/>
    </reaction>
</comment>
<keyword evidence="12" id="KW-0539">Nucleus</keyword>
<dbReference type="EC" id="3.4.11.-" evidence="17"/>
<dbReference type="Gene3D" id="1.25.40.320">
    <property type="entry name" value="Peptidase M1, leukotriene A4 hydrolase/aminopeptidase C-terminal domain"/>
    <property type="match status" value="1"/>
</dbReference>
<dbReference type="GO" id="GO:0006508">
    <property type="term" value="P:proteolysis"/>
    <property type="evidence" value="ECO:0007669"/>
    <property type="project" value="UniProtKB-KW"/>
</dbReference>
<feature type="binding site" evidence="16">
    <location>
        <begin position="157"/>
        <end position="159"/>
    </location>
    <ligand>
        <name>a peptide</name>
        <dbReference type="ChEBI" id="CHEBI:60466"/>
    </ligand>
</feature>
<protein>
    <recommendedName>
        <fullName evidence="17">Leukotriene A(4) hydrolase</fullName>
        <shortName evidence="17">LTA-4 hydrolase</shortName>
        <ecNumber evidence="17">3.3.2.10</ecNumber>
        <ecNumber evidence="17">3.4.11.-</ecNumber>
    </recommendedName>
</protein>
<evidence type="ECO:0000256" key="10">
    <source>
        <dbReference type="ARBA" id="ARBA00022833"/>
    </source>
</evidence>
<dbReference type="Gene3D" id="1.10.390.10">
    <property type="entry name" value="Neutral Protease Domain 2"/>
    <property type="match status" value="1"/>
</dbReference>
<evidence type="ECO:0000256" key="2">
    <source>
        <dbReference type="ARBA" id="ARBA00002142"/>
    </source>
</evidence>
<dbReference type="GO" id="GO:0008237">
    <property type="term" value="F:metallopeptidase activity"/>
    <property type="evidence" value="ECO:0007669"/>
    <property type="project" value="UniProtKB-KW"/>
</dbReference>
<dbReference type="SUPFAM" id="SSF48371">
    <property type="entry name" value="ARM repeat"/>
    <property type="match status" value="1"/>
</dbReference>
<feature type="binding site" evidence="14">
    <location>
        <begin position="600"/>
        <end position="602"/>
    </location>
    <ligand>
        <name>a peptide</name>
        <dbReference type="ChEBI" id="CHEBI:60466"/>
    </ligand>
</feature>
<dbReference type="GO" id="GO:0004301">
    <property type="term" value="F:epoxide hydrolase activity"/>
    <property type="evidence" value="ECO:0007669"/>
    <property type="project" value="UniProtKB-EC"/>
</dbReference>
<keyword evidence="7 17" id="KW-0645">Protease</keyword>
<evidence type="ECO:0000256" key="7">
    <source>
        <dbReference type="ARBA" id="ARBA00022670"/>
    </source>
</evidence>
<dbReference type="Proteomes" id="UP000290900">
    <property type="component" value="Unassembled WGS sequence"/>
</dbReference>
<dbReference type="InterPro" id="IPR015211">
    <property type="entry name" value="Peptidase_M1_C"/>
</dbReference>
<dbReference type="Gene3D" id="2.60.40.1730">
    <property type="entry name" value="tricorn interacting facor f3 domain"/>
    <property type="match status" value="1"/>
</dbReference>
<evidence type="ECO:0000256" key="3">
    <source>
        <dbReference type="ARBA" id="ARBA00004123"/>
    </source>
</evidence>
<reference evidence="19 20" key="1">
    <citation type="submission" date="2018-12" db="EMBL/GenBank/DDBJ databases">
        <authorList>
            <person name="Tiukova I."/>
            <person name="Dainat J."/>
        </authorList>
    </citation>
    <scope>NUCLEOTIDE SEQUENCE [LARGE SCALE GENOMIC DNA]</scope>
</reference>
<feature type="domain" description="Peptidase M1 leukotriene A4 hydrolase/aminopeptidase C-terminal" evidence="18">
    <location>
        <begin position="486"/>
        <end position="642"/>
    </location>
</feature>
<evidence type="ECO:0000256" key="13">
    <source>
        <dbReference type="PIRSR" id="PIRSR612777-1"/>
    </source>
</evidence>
<dbReference type="PANTHER" id="PTHR45726:SF3">
    <property type="entry name" value="LEUKOTRIENE A-4 HYDROLASE"/>
    <property type="match status" value="1"/>
</dbReference>
<feature type="active site" description="Proton acceptor" evidence="13">
    <location>
        <position position="318"/>
    </location>
</feature>
<dbReference type="Pfam" id="PF01433">
    <property type="entry name" value="Peptidase_M1"/>
    <property type="match status" value="1"/>
</dbReference>
<dbReference type="EC" id="3.3.2.10" evidence="17"/>
<dbReference type="InterPro" id="IPR042097">
    <property type="entry name" value="Aminopeptidase_N-like_N_sf"/>
</dbReference>
<evidence type="ECO:0000256" key="11">
    <source>
        <dbReference type="ARBA" id="ARBA00023049"/>
    </source>
</evidence>
<comment type="similarity">
    <text evidence="5 17">Belongs to the peptidase M1 family.</text>
</comment>
<keyword evidence="9 17" id="KW-0378">Hydrolase</keyword>
<comment type="cofactor">
    <cofactor evidence="15 17">
        <name>Zn(2+)</name>
        <dbReference type="ChEBI" id="CHEBI:29105"/>
    </cofactor>
    <text evidence="15 17">Binds 1 zinc ion per subunit.</text>
</comment>
<dbReference type="InterPro" id="IPR034015">
    <property type="entry name" value="M1_LTA4H"/>
</dbReference>
<dbReference type="NCBIfam" id="TIGR02411">
    <property type="entry name" value="leuko_A4_hydro"/>
    <property type="match status" value="1"/>
</dbReference>
<dbReference type="EMBL" id="CAACVR010000045">
    <property type="protein sequence ID" value="VEU23486.1"/>
    <property type="molecule type" value="Genomic_DNA"/>
</dbReference>
<dbReference type="OrthoDB" id="79562at2759"/>
<dbReference type="Pfam" id="PF17900">
    <property type="entry name" value="Peptidase_M1_N"/>
    <property type="match status" value="1"/>
</dbReference>
<feature type="active site" description="Proton donor" evidence="13">
    <location>
        <position position="407"/>
    </location>
</feature>
<evidence type="ECO:0000256" key="17">
    <source>
        <dbReference type="RuleBase" id="RU361141"/>
    </source>
</evidence>
<evidence type="ECO:0000256" key="15">
    <source>
        <dbReference type="PIRSR" id="PIRSR612777-3"/>
    </source>
</evidence>
<dbReference type="GO" id="GO:0004177">
    <property type="term" value="F:aminopeptidase activity"/>
    <property type="evidence" value="ECO:0007669"/>
    <property type="project" value="TreeGrafter"/>
</dbReference>
<evidence type="ECO:0000256" key="4">
    <source>
        <dbReference type="ARBA" id="ARBA00004496"/>
    </source>
</evidence>
<dbReference type="InterPro" id="IPR045357">
    <property type="entry name" value="Aminopeptidase_N-like_N"/>
</dbReference>
<dbReference type="SUPFAM" id="SSF55486">
    <property type="entry name" value="Metalloproteases ('zincins'), catalytic domain"/>
    <property type="match status" value="1"/>
</dbReference>
<proteinExistence type="inferred from homology"/>
<dbReference type="SUPFAM" id="SSF63737">
    <property type="entry name" value="Leukotriene A4 hydrolase N-terminal domain"/>
    <property type="match status" value="1"/>
</dbReference>
<dbReference type="Pfam" id="PF09127">
    <property type="entry name" value="Leuk-A4-hydro_C"/>
    <property type="match status" value="1"/>
</dbReference>
<comment type="subcellular location">
    <subcellularLocation>
        <location evidence="4 17">Cytoplasm</location>
    </subcellularLocation>
    <subcellularLocation>
        <location evidence="3">Nucleus</location>
    </subcellularLocation>
</comment>
<dbReference type="FunFam" id="1.25.40.320:FF:000001">
    <property type="entry name" value="Leukotriene A(4) hydrolase"/>
    <property type="match status" value="1"/>
</dbReference>
<dbReference type="InterPro" id="IPR014782">
    <property type="entry name" value="Peptidase_M1_dom"/>
</dbReference>
<dbReference type="GO" id="GO:0005829">
    <property type="term" value="C:cytosol"/>
    <property type="evidence" value="ECO:0007669"/>
    <property type="project" value="TreeGrafter"/>
</dbReference>
<evidence type="ECO:0000256" key="8">
    <source>
        <dbReference type="ARBA" id="ARBA00022723"/>
    </source>
</evidence>
<dbReference type="SMART" id="SM01263">
    <property type="entry name" value="Leuk-A4-hydro_C"/>
    <property type="match status" value="1"/>
</dbReference>
<feature type="binding site" evidence="14">
    <location>
        <begin position="288"/>
        <end position="293"/>
    </location>
    <ligand>
        <name>a peptide</name>
        <dbReference type="ChEBI" id="CHEBI:60466"/>
    </ligand>
</feature>
<dbReference type="InterPro" id="IPR012777">
    <property type="entry name" value="LTA4H"/>
</dbReference>
<keyword evidence="20" id="KW-1185">Reference proteome</keyword>
<dbReference type="Gene3D" id="3.30.2010.30">
    <property type="match status" value="1"/>
</dbReference>
<feature type="binding site" evidence="15">
    <location>
        <position position="321"/>
    </location>
    <ligand>
        <name>Zn(2+)</name>
        <dbReference type="ChEBI" id="CHEBI:29105"/>
        <note>catalytic</note>
    </ligand>
</feature>
<evidence type="ECO:0000256" key="12">
    <source>
        <dbReference type="ARBA" id="ARBA00023242"/>
    </source>
</evidence>
<evidence type="ECO:0000256" key="5">
    <source>
        <dbReference type="ARBA" id="ARBA00010136"/>
    </source>
</evidence>
<name>A0A448YRF7_BRENA</name>
<evidence type="ECO:0000256" key="6">
    <source>
        <dbReference type="ARBA" id="ARBA00022490"/>
    </source>
</evidence>
<evidence type="ECO:0000313" key="20">
    <source>
        <dbReference type="Proteomes" id="UP000290900"/>
    </source>
</evidence>
<keyword evidence="10 15" id="KW-0862">Zinc</keyword>
<evidence type="ECO:0000256" key="9">
    <source>
        <dbReference type="ARBA" id="ARBA00022801"/>
    </source>
</evidence>
<dbReference type="FunFam" id="2.60.40.1730:FF:000004">
    <property type="entry name" value="Leukotriene A(4) hydrolase"/>
    <property type="match status" value="1"/>
</dbReference>
<feature type="binding site" evidence="15">
    <location>
        <position position="317"/>
    </location>
    <ligand>
        <name>Zn(2+)</name>
        <dbReference type="ChEBI" id="CHEBI:29105"/>
        <note>catalytic</note>
    </ligand>
</feature>
<evidence type="ECO:0000256" key="16">
    <source>
        <dbReference type="PIRSR" id="PIRSR634015-2"/>
    </source>
</evidence>
<dbReference type="FunFam" id="3.30.2010.30:FF:000001">
    <property type="entry name" value="Leukotriene A(4) hydrolase"/>
    <property type="match status" value="1"/>
</dbReference>
<dbReference type="PANTHER" id="PTHR45726">
    <property type="entry name" value="LEUKOTRIENE A-4 HYDROLASE"/>
    <property type="match status" value="1"/>
</dbReference>
<keyword evidence="8 15" id="KW-0479">Metal-binding</keyword>
<accession>A0A448YRF7</accession>
<dbReference type="InterPro" id="IPR038502">
    <property type="entry name" value="M1_LTA-4_hydro/amino_C_sf"/>
</dbReference>